<feature type="chain" id="PRO_5016277022" description="PilY1 beta-propeller domain-containing protein" evidence="3">
    <location>
        <begin position="30"/>
        <end position="1051"/>
    </location>
</feature>
<dbReference type="OrthoDB" id="7156875at2"/>
<keyword evidence="2" id="KW-0106">Calcium</keyword>
<dbReference type="Gene3D" id="3.40.50.410">
    <property type="entry name" value="von Willebrand factor, type A domain"/>
    <property type="match status" value="2"/>
</dbReference>
<evidence type="ECO:0000313" key="6">
    <source>
        <dbReference type="Proteomes" id="UP000250079"/>
    </source>
</evidence>
<dbReference type="EMBL" id="CP018632">
    <property type="protein sequence ID" value="ASJ70277.1"/>
    <property type="molecule type" value="Genomic_DNA"/>
</dbReference>
<keyword evidence="6" id="KW-1185">Reference proteome</keyword>
<dbReference type="KEGG" id="gai:IMCC3135_00755"/>
<evidence type="ECO:0000313" key="5">
    <source>
        <dbReference type="EMBL" id="ASJ70277.1"/>
    </source>
</evidence>
<protein>
    <recommendedName>
        <fullName evidence="4">PilY1 beta-propeller domain-containing protein</fullName>
    </recommendedName>
</protein>
<sequence length="1051" mass="112969">MSMTATSTSIRNICLTASLVFCLPAPAQADDIDVYRARIAGQQKPNILFVLDYSGSMAADIYGSYKWNTNPKKIDILKDAMHNVLDNNVDTINAGIGSLYSYTTTGIQWPISELSADASSVDGNILPGLFTVKDIIGQRVDARFAGGGTATVDALVEAAQYFRGDAVTHNDRSPLIGSEHQPATWNSVTGLYTGGNSKAAIAASYSPSDAYSTNTSATYYCNDFSGSGGPNYCESKTLSNCELRSSTDTPTAGSERQTNLWGSYQQCEYEHTRNWMGANYNSPITQTCQANTIVLISDGEPTWINDGDSLRSTIGTDMDGCEDLSLSIFEMPDGMQTEGNCGPEVVRALASSDQMPGILDSAVKTYTVGFNVEGPGQDYLTLLATAGKGKFFKADKPEELNAALDSIIDEVLGGSENFAELSIDVDKASFSHDNRVFYNLFSPSTRSSWKGNLKGYFVDSTGLIDINGDKATAVSEFGEQFSETAQSFWSDDIDGNSVSKGGASEKLADTVRNIYTYTGDDIPSIGVPLAGVAANRLESSNTAISTTLLGLPTSSALRTTSLDWLQDAPMGSSLHSKSVQVDYGTRSMTYVMTNQGLLHAFDTSAPTVLGSGDTSGGEELFAFMPKELISHIPALSQNLNSGNHIYGLDGQITRWHTDTNNDGIVNNGEKLLLILGMRRGGNSYYALNVSTPEAPRLAWSITGESTDFPRLAQSWSRMSLIKVKDGTSERRVLAFAAGYDADAQDSKNTPVASLGNAIYMIDEYGDPVWSVDSSDHASMLYSIASDLSIIDSDYDGLADRLYVGDLGGQLWRVDFDDIDTTPAVTLFATLDDGEHQPIFYAPSIALNSDAAGDYLSISLGSGNRTNPLLAGIQNHLYMIRDTHLDKGVPASDFTTVTPGNLFDATSDDISSTDKDTADDAQEDLLEARGWKISLAPNEKSLSELITFEGTLMATTFEADTTLDTSICGYDTTGRLYQMSLKDAATIDGLGSSSGDADDTVFYRWSDLESAGIPSTPVIVFPKGSSVVQIIVDKEAVNLLEQKLSRVFWHAK</sequence>
<dbReference type="AlphaFoldDB" id="A0A2Z2NRV7"/>
<organism evidence="5 6">
    <name type="scientific">Granulosicoccus antarcticus IMCC3135</name>
    <dbReference type="NCBI Taxonomy" id="1192854"/>
    <lineage>
        <taxon>Bacteria</taxon>
        <taxon>Pseudomonadati</taxon>
        <taxon>Pseudomonadota</taxon>
        <taxon>Gammaproteobacteria</taxon>
        <taxon>Chromatiales</taxon>
        <taxon>Granulosicoccaceae</taxon>
        <taxon>Granulosicoccus</taxon>
    </lineage>
</organism>
<evidence type="ECO:0000256" key="2">
    <source>
        <dbReference type="ARBA" id="ARBA00022837"/>
    </source>
</evidence>
<accession>A0A2Z2NRV7</accession>
<keyword evidence="1" id="KW-0479">Metal-binding</keyword>
<dbReference type="GO" id="GO:0046872">
    <property type="term" value="F:metal ion binding"/>
    <property type="evidence" value="ECO:0007669"/>
    <property type="project" value="UniProtKB-KW"/>
</dbReference>
<dbReference type="Proteomes" id="UP000250079">
    <property type="component" value="Chromosome"/>
</dbReference>
<dbReference type="RefSeq" id="WP_088915834.1">
    <property type="nucleotide sequence ID" value="NZ_CP018632.1"/>
</dbReference>
<evidence type="ECO:0000256" key="3">
    <source>
        <dbReference type="SAM" id="SignalP"/>
    </source>
</evidence>
<dbReference type="InterPro" id="IPR036465">
    <property type="entry name" value="vWFA_dom_sf"/>
</dbReference>
<evidence type="ECO:0000256" key="1">
    <source>
        <dbReference type="ARBA" id="ARBA00022723"/>
    </source>
</evidence>
<keyword evidence="3" id="KW-0732">Signal</keyword>
<dbReference type="Pfam" id="PF05567">
    <property type="entry name" value="T4P_PilY1"/>
    <property type="match status" value="1"/>
</dbReference>
<evidence type="ECO:0000259" key="4">
    <source>
        <dbReference type="Pfam" id="PF05567"/>
    </source>
</evidence>
<proteinExistence type="predicted"/>
<dbReference type="SUPFAM" id="SSF53300">
    <property type="entry name" value="vWA-like"/>
    <property type="match status" value="1"/>
</dbReference>
<dbReference type="InterPro" id="IPR008707">
    <property type="entry name" value="B-propeller_PilY1"/>
</dbReference>
<feature type="signal peptide" evidence="3">
    <location>
        <begin position="1"/>
        <end position="29"/>
    </location>
</feature>
<feature type="domain" description="PilY1 beta-propeller" evidence="4">
    <location>
        <begin position="585"/>
        <end position="815"/>
    </location>
</feature>
<reference evidence="5 6" key="1">
    <citation type="submission" date="2016-12" db="EMBL/GenBank/DDBJ databases">
        <authorList>
            <person name="Song W.-J."/>
            <person name="Kurnit D.M."/>
        </authorList>
    </citation>
    <scope>NUCLEOTIDE SEQUENCE [LARGE SCALE GENOMIC DNA]</scope>
    <source>
        <strain evidence="5 6">IMCC3135</strain>
    </source>
</reference>
<name>A0A2Z2NRV7_9GAMM</name>
<gene>
    <name evidence="5" type="ORF">IMCC3135_00755</name>
</gene>